<evidence type="ECO:0000259" key="5">
    <source>
        <dbReference type="PROSITE" id="PS51635"/>
    </source>
</evidence>
<dbReference type="InterPro" id="IPR002641">
    <property type="entry name" value="PNPLA_dom"/>
</dbReference>
<name>A0A8J3JKX1_9ACTN</name>
<dbReference type="RefSeq" id="WP_275411539.1">
    <property type="nucleotide sequence ID" value="NZ_BONF01000008.1"/>
</dbReference>
<dbReference type="AlphaFoldDB" id="A0A8J3JKX1"/>
<dbReference type="SUPFAM" id="SSF52151">
    <property type="entry name" value="FabD/lysophospholipase-like"/>
    <property type="match status" value="1"/>
</dbReference>
<keyword evidence="2 4" id="KW-0442">Lipid degradation</keyword>
<evidence type="ECO:0000313" key="7">
    <source>
        <dbReference type="Proteomes" id="UP000601223"/>
    </source>
</evidence>
<dbReference type="PANTHER" id="PTHR14226">
    <property type="entry name" value="NEUROPATHY TARGET ESTERASE/SWISS CHEESE D.MELANOGASTER"/>
    <property type="match status" value="1"/>
</dbReference>
<sequence>MGSTAFVFGGGGVLGAVEVGMLRALFRAGIRPDLVTGVSIGAVNAALLAAHPEPEVTDKLVRLWATPEMNEVYGDSVPRQLRRLATRTHLHSPAPLQRVLERSMRSGITFADMAVPLHLCAANVERAEAHWFSEGRVLDAVLAAAALPGLLPPVELGGEHYLDGGLVAYPITRAIELGADEVFLLQVGRLERPLQPPQRPWEATNVAMEIARRVRFTRELAAVPEGVRVHVLPGGAGADESPWAYRDAAAVGRRVSEAYAASRDYLAAVGR</sequence>
<dbReference type="InterPro" id="IPR050301">
    <property type="entry name" value="NTE"/>
</dbReference>
<dbReference type="PANTHER" id="PTHR14226:SF57">
    <property type="entry name" value="BLR7027 PROTEIN"/>
    <property type="match status" value="1"/>
</dbReference>
<evidence type="ECO:0000256" key="4">
    <source>
        <dbReference type="PROSITE-ProRule" id="PRU01161"/>
    </source>
</evidence>
<gene>
    <name evidence="6" type="ORF">Cba03nite_11680</name>
</gene>
<feature type="short sequence motif" description="DGA/G" evidence="4">
    <location>
        <begin position="163"/>
        <end position="165"/>
    </location>
</feature>
<dbReference type="Gene3D" id="3.40.1090.10">
    <property type="entry name" value="Cytosolic phospholipase A2 catalytic domain"/>
    <property type="match status" value="2"/>
</dbReference>
<proteinExistence type="predicted"/>
<dbReference type="GO" id="GO:0016042">
    <property type="term" value="P:lipid catabolic process"/>
    <property type="evidence" value="ECO:0007669"/>
    <property type="project" value="UniProtKB-UniRule"/>
</dbReference>
<evidence type="ECO:0000256" key="3">
    <source>
        <dbReference type="ARBA" id="ARBA00023098"/>
    </source>
</evidence>
<evidence type="ECO:0000256" key="1">
    <source>
        <dbReference type="ARBA" id="ARBA00022801"/>
    </source>
</evidence>
<evidence type="ECO:0000256" key="2">
    <source>
        <dbReference type="ARBA" id="ARBA00022963"/>
    </source>
</evidence>
<keyword evidence="1 4" id="KW-0378">Hydrolase</keyword>
<feature type="domain" description="PNPLA" evidence="5">
    <location>
        <begin position="6"/>
        <end position="176"/>
    </location>
</feature>
<keyword evidence="7" id="KW-1185">Reference proteome</keyword>
<feature type="short sequence motif" description="GXGXXG" evidence="4">
    <location>
        <begin position="10"/>
        <end position="15"/>
    </location>
</feature>
<dbReference type="Pfam" id="PF01734">
    <property type="entry name" value="Patatin"/>
    <property type="match status" value="1"/>
</dbReference>
<evidence type="ECO:0000313" key="6">
    <source>
        <dbReference type="EMBL" id="GIF79819.1"/>
    </source>
</evidence>
<reference evidence="6 7" key="1">
    <citation type="submission" date="2021-01" db="EMBL/GenBank/DDBJ databases">
        <title>Whole genome shotgun sequence of Catellatospora bangladeshensis NBRC 107357.</title>
        <authorList>
            <person name="Komaki H."/>
            <person name="Tamura T."/>
        </authorList>
    </citation>
    <scope>NUCLEOTIDE SEQUENCE [LARGE SCALE GENOMIC DNA]</scope>
    <source>
        <strain evidence="6 7">NBRC 107357</strain>
    </source>
</reference>
<dbReference type="InterPro" id="IPR016035">
    <property type="entry name" value="Acyl_Trfase/lysoPLipase"/>
</dbReference>
<accession>A0A8J3JKX1</accession>
<keyword evidence="3 4" id="KW-0443">Lipid metabolism</keyword>
<dbReference type="PROSITE" id="PS51635">
    <property type="entry name" value="PNPLA"/>
    <property type="match status" value="1"/>
</dbReference>
<dbReference type="EMBL" id="BONF01000008">
    <property type="protein sequence ID" value="GIF79819.1"/>
    <property type="molecule type" value="Genomic_DNA"/>
</dbReference>
<dbReference type="GO" id="GO:0016787">
    <property type="term" value="F:hydrolase activity"/>
    <property type="evidence" value="ECO:0007669"/>
    <property type="project" value="UniProtKB-UniRule"/>
</dbReference>
<dbReference type="Proteomes" id="UP000601223">
    <property type="component" value="Unassembled WGS sequence"/>
</dbReference>
<protein>
    <submittedName>
        <fullName evidence="6">Patatin</fullName>
    </submittedName>
</protein>
<feature type="short sequence motif" description="GXSXG" evidence="4">
    <location>
        <begin position="37"/>
        <end position="41"/>
    </location>
</feature>
<organism evidence="6 7">
    <name type="scientific">Catellatospora bangladeshensis</name>
    <dbReference type="NCBI Taxonomy" id="310355"/>
    <lineage>
        <taxon>Bacteria</taxon>
        <taxon>Bacillati</taxon>
        <taxon>Actinomycetota</taxon>
        <taxon>Actinomycetes</taxon>
        <taxon>Micromonosporales</taxon>
        <taxon>Micromonosporaceae</taxon>
        <taxon>Catellatospora</taxon>
    </lineage>
</organism>
<feature type="active site" description="Proton acceptor" evidence="4">
    <location>
        <position position="163"/>
    </location>
</feature>
<feature type="active site" description="Nucleophile" evidence="4">
    <location>
        <position position="39"/>
    </location>
</feature>
<comment type="caution">
    <text evidence="6">The sequence shown here is derived from an EMBL/GenBank/DDBJ whole genome shotgun (WGS) entry which is preliminary data.</text>
</comment>